<protein>
    <recommendedName>
        <fullName evidence="11">Mitochondrial fusion and transport protein ugo1</fullName>
    </recommendedName>
</protein>
<sequence length="511" mass="55658">MEQVIGTNAPVPSLAAMSTYREGVNPLRPYYRAPVIGETMTDPVSAATSATRGQYGIGQATADAGGHYASKARHALSDIDYRGYLHDSSPSVMQNVKELVDELMWKYTSVLMAQPFEVAKTILQARDQDEDAALRVAEPEAARKKTSSRTGSAYDYHDSDSEEEVSYFTSHVPGTPTSSYSRGLNKSRAQSPPPSTSIPTKAAPPEHYIHVRRPDSVLDVIGQLWQKDGAWGVWKGSNATFLYNVLQSLLENWGRSFLSAVFNVPDLGVKDDLDRLIDIASPYPWASLFVAAGAAVVTGVLLSPLDLVRTRLIMTPVSKGQRRTMATLRALPSYLCPSAIALPTILNSLVHPFLTLSTPLVLRTRFMIDRKVSPMAFSVAKFFASSAAVLVKLPIETVLRRGQIAVLSSQEYVRALGDPDKKFDTVVPLGRYNGVVGTMYHIATAEGARLNPIAANTSGIKQGKSKTKMLQTTRVKGQGMEGLYRGWKVNWWGLVGLWAASMASNGGEGEF</sequence>
<evidence type="ECO:0000256" key="1">
    <source>
        <dbReference type="ARBA" id="ARBA00004325"/>
    </source>
</evidence>
<dbReference type="EMBL" id="SRPO01000010">
    <property type="protein sequence ID" value="KAG5948999.1"/>
    <property type="molecule type" value="Genomic_DNA"/>
</dbReference>
<keyword evidence="3" id="KW-0677">Repeat</keyword>
<dbReference type="GO" id="GO:0031966">
    <property type="term" value="C:mitochondrial membrane"/>
    <property type="evidence" value="ECO:0007669"/>
    <property type="project" value="UniProtKB-SubCell"/>
</dbReference>
<keyword evidence="4" id="KW-0496">Mitochondrion</keyword>
<evidence type="ECO:0008006" key="11">
    <source>
        <dbReference type="Google" id="ProtNLM"/>
    </source>
</evidence>
<evidence type="ECO:0000256" key="6">
    <source>
        <dbReference type="ARBA" id="ARBA00023136"/>
    </source>
</evidence>
<dbReference type="Proteomes" id="UP000706124">
    <property type="component" value="Unassembled WGS sequence"/>
</dbReference>
<evidence type="ECO:0000256" key="8">
    <source>
        <dbReference type="SAM" id="Phobius"/>
    </source>
</evidence>
<name>A0A9P7MJU3_9HYPO</name>
<evidence type="ECO:0000313" key="9">
    <source>
        <dbReference type="EMBL" id="KAG5948999.1"/>
    </source>
</evidence>
<comment type="caution">
    <text evidence="9">The sequence shown here is derived from an EMBL/GenBank/DDBJ whole genome shotgun (WGS) entry which is preliminary data.</text>
</comment>
<evidence type="ECO:0000256" key="4">
    <source>
        <dbReference type="ARBA" id="ARBA00022792"/>
    </source>
</evidence>
<evidence type="ECO:0000256" key="5">
    <source>
        <dbReference type="ARBA" id="ARBA00022989"/>
    </source>
</evidence>
<proteinExistence type="predicted"/>
<dbReference type="PANTHER" id="PTHR24089">
    <property type="entry name" value="SOLUTE CARRIER FAMILY 25"/>
    <property type="match status" value="1"/>
</dbReference>
<feature type="transmembrane region" description="Helical" evidence="8">
    <location>
        <begin position="326"/>
        <end position="346"/>
    </location>
</feature>
<dbReference type="OrthoDB" id="77989at2759"/>
<evidence type="ECO:0000256" key="3">
    <source>
        <dbReference type="ARBA" id="ARBA00022737"/>
    </source>
</evidence>
<keyword evidence="5 8" id="KW-1133">Transmembrane helix</keyword>
<dbReference type="SUPFAM" id="SSF103506">
    <property type="entry name" value="Mitochondrial carrier"/>
    <property type="match status" value="1"/>
</dbReference>
<dbReference type="AlphaFoldDB" id="A0A9P7MJU3"/>
<keyword evidence="10" id="KW-1185">Reference proteome</keyword>
<gene>
    <name evidence="9" type="ORF">E4U60_000108</name>
</gene>
<accession>A0A9P7MJU3</accession>
<dbReference type="InterPro" id="IPR023395">
    <property type="entry name" value="MCP_dom_sf"/>
</dbReference>
<evidence type="ECO:0000256" key="2">
    <source>
        <dbReference type="ARBA" id="ARBA00022692"/>
    </source>
</evidence>
<keyword evidence="4" id="KW-0999">Mitochondrion inner membrane</keyword>
<feature type="region of interest" description="Disordered" evidence="7">
    <location>
        <begin position="133"/>
        <end position="203"/>
    </location>
</feature>
<keyword evidence="6 8" id="KW-0472">Membrane</keyword>
<evidence type="ECO:0000313" key="10">
    <source>
        <dbReference type="Proteomes" id="UP000706124"/>
    </source>
</evidence>
<feature type="transmembrane region" description="Helical" evidence="8">
    <location>
        <begin position="283"/>
        <end position="305"/>
    </location>
</feature>
<keyword evidence="2 8" id="KW-0812">Transmembrane</keyword>
<dbReference type="Gene3D" id="1.50.40.10">
    <property type="entry name" value="Mitochondrial carrier domain"/>
    <property type="match status" value="1"/>
</dbReference>
<evidence type="ECO:0000256" key="7">
    <source>
        <dbReference type="SAM" id="MobiDB-lite"/>
    </source>
</evidence>
<feature type="compositionally biased region" description="Polar residues" evidence="7">
    <location>
        <begin position="175"/>
        <end position="190"/>
    </location>
</feature>
<reference evidence="9 10" key="1">
    <citation type="journal article" date="2020" name="bioRxiv">
        <title>Whole genome comparisons of ergot fungi reveals the divergence and evolution of species within the genus Claviceps are the result of varying mechanisms driving genome evolution and host range expansion.</title>
        <authorList>
            <person name="Wyka S.A."/>
            <person name="Mondo S.J."/>
            <person name="Liu M."/>
            <person name="Dettman J."/>
            <person name="Nalam V."/>
            <person name="Broders K.D."/>
        </authorList>
    </citation>
    <scope>NUCLEOTIDE SEQUENCE [LARGE SCALE GENOMIC DNA]</scope>
    <source>
        <strain evidence="9 10">CCC 1485</strain>
    </source>
</reference>
<organism evidence="9 10">
    <name type="scientific">Claviceps pazoutovae</name>
    <dbReference type="NCBI Taxonomy" id="1649127"/>
    <lineage>
        <taxon>Eukaryota</taxon>
        <taxon>Fungi</taxon>
        <taxon>Dikarya</taxon>
        <taxon>Ascomycota</taxon>
        <taxon>Pezizomycotina</taxon>
        <taxon>Sordariomycetes</taxon>
        <taxon>Hypocreomycetidae</taxon>
        <taxon>Hypocreales</taxon>
        <taxon>Clavicipitaceae</taxon>
        <taxon>Claviceps</taxon>
    </lineage>
</organism>
<comment type="subcellular location">
    <subcellularLocation>
        <location evidence="1">Mitochondrion membrane</location>
    </subcellularLocation>
</comment>